<evidence type="ECO:0000259" key="2">
    <source>
        <dbReference type="Pfam" id="PF03732"/>
    </source>
</evidence>
<name>A0A2N9FA45_FAGSY</name>
<gene>
    <name evidence="3" type="ORF">FSB_LOCUS11935</name>
</gene>
<evidence type="ECO:0000313" key="3">
    <source>
        <dbReference type="EMBL" id="SPC84053.1"/>
    </source>
</evidence>
<feature type="compositionally biased region" description="Basic and acidic residues" evidence="1">
    <location>
        <begin position="193"/>
        <end position="202"/>
    </location>
</feature>
<evidence type="ECO:0000256" key="1">
    <source>
        <dbReference type="SAM" id="MobiDB-lite"/>
    </source>
</evidence>
<accession>A0A2N9FA45</accession>
<protein>
    <recommendedName>
        <fullName evidence="2">Retrotransposon gag domain-containing protein</fullName>
    </recommendedName>
</protein>
<feature type="domain" description="Retrotransposon gag" evidence="2">
    <location>
        <begin position="55"/>
        <end position="145"/>
    </location>
</feature>
<proteinExistence type="predicted"/>
<organism evidence="3">
    <name type="scientific">Fagus sylvatica</name>
    <name type="common">Beechnut</name>
    <dbReference type="NCBI Taxonomy" id="28930"/>
    <lineage>
        <taxon>Eukaryota</taxon>
        <taxon>Viridiplantae</taxon>
        <taxon>Streptophyta</taxon>
        <taxon>Embryophyta</taxon>
        <taxon>Tracheophyta</taxon>
        <taxon>Spermatophyta</taxon>
        <taxon>Magnoliopsida</taxon>
        <taxon>eudicotyledons</taxon>
        <taxon>Gunneridae</taxon>
        <taxon>Pentapetalae</taxon>
        <taxon>rosids</taxon>
        <taxon>fabids</taxon>
        <taxon>Fagales</taxon>
        <taxon>Fagaceae</taxon>
        <taxon>Fagus</taxon>
    </lineage>
</organism>
<dbReference type="Pfam" id="PF03732">
    <property type="entry name" value="Retrotrans_gag"/>
    <property type="match status" value="1"/>
</dbReference>
<dbReference type="AlphaFoldDB" id="A0A2N9FA45"/>
<dbReference type="PANTHER" id="PTHR33223">
    <property type="entry name" value="CCHC-TYPE DOMAIN-CONTAINING PROTEIN"/>
    <property type="match status" value="1"/>
</dbReference>
<dbReference type="InterPro" id="IPR005162">
    <property type="entry name" value="Retrotrans_gag_dom"/>
</dbReference>
<sequence length="202" mass="23555">MGGITKEEVSQLPPKFVIPEIDRFTRVGDPKQHLRQYLNFVKIKGLNEQQVLQAFLLSLAGSASNWYYALNMGQTKNWGELVEIFIDQFSYNTMINVTLCDLETTRQKENETFSEFLVRWRAKASKRMNRLKEKDQVNMVMKGLLPVYYNRMFASPIMDFEQLCNNGMRIEDAIDNGQLDKREGRISVTPKHSSKEMKKMVE</sequence>
<dbReference type="EMBL" id="OIVN01000685">
    <property type="protein sequence ID" value="SPC84053.1"/>
    <property type="molecule type" value="Genomic_DNA"/>
</dbReference>
<feature type="region of interest" description="Disordered" evidence="1">
    <location>
        <begin position="181"/>
        <end position="202"/>
    </location>
</feature>
<dbReference type="PANTHER" id="PTHR33223:SF8">
    <property type="entry name" value="OS04G0172440 PROTEIN"/>
    <property type="match status" value="1"/>
</dbReference>
<reference evidence="3" key="1">
    <citation type="submission" date="2018-02" db="EMBL/GenBank/DDBJ databases">
        <authorList>
            <person name="Cohen D.B."/>
            <person name="Kent A.D."/>
        </authorList>
    </citation>
    <scope>NUCLEOTIDE SEQUENCE</scope>
</reference>